<dbReference type="InterPro" id="IPR016047">
    <property type="entry name" value="M23ase_b-sheet_dom"/>
</dbReference>
<evidence type="ECO:0000259" key="1">
    <source>
        <dbReference type="Pfam" id="PF01551"/>
    </source>
</evidence>
<reference evidence="2" key="2">
    <citation type="journal article" date="2021" name="Microbiol. Resour. Announc.">
        <title>Complete Genome Sequence of Polycladomyces abyssicola JIR-001T, Isolated from Hemipelagic Sediment in Deep Seawater.</title>
        <authorList>
            <person name="Tsubouchi T."/>
            <person name="Kaneko Y."/>
        </authorList>
    </citation>
    <scope>NUCLEOTIDE SEQUENCE</scope>
    <source>
        <strain evidence="2">JIR-001</strain>
    </source>
</reference>
<accession>A0A8D5ZK93</accession>
<feature type="domain" description="M23ase beta-sheet core" evidence="1">
    <location>
        <begin position="219"/>
        <end position="309"/>
    </location>
</feature>
<dbReference type="PANTHER" id="PTHR21666:SF270">
    <property type="entry name" value="MUREIN HYDROLASE ACTIVATOR ENVC"/>
    <property type="match status" value="1"/>
</dbReference>
<dbReference type="GO" id="GO:0004222">
    <property type="term" value="F:metalloendopeptidase activity"/>
    <property type="evidence" value="ECO:0007669"/>
    <property type="project" value="TreeGrafter"/>
</dbReference>
<name>A0A8D5ZK93_9BACL</name>
<gene>
    <name evidence="2" type="ORF">JIR001_10520</name>
</gene>
<reference evidence="2" key="1">
    <citation type="journal article" date="2013" name="Int. J. Syst. Evol. Microbiol.">
        <title>Polycladomyces abyssicola gen. nov., sp. nov., a thermophilic filamentous bacterium isolated from hemipelagic sediment.</title>
        <authorList>
            <person name="Tsubouchi T."/>
            <person name="Shimane Y."/>
            <person name="Mori K."/>
            <person name="Usui K."/>
            <person name="Hiraki T."/>
            <person name="Tame A."/>
            <person name="Uematsu K."/>
            <person name="Maruyama T."/>
            <person name="Hatada Y."/>
        </authorList>
    </citation>
    <scope>NUCLEOTIDE SEQUENCE</scope>
    <source>
        <strain evidence="2">JIR-001</strain>
    </source>
</reference>
<dbReference type="KEGG" id="pabs:JIR001_10520"/>
<sequence>MPDLMMYIIMHSFGGNIPPFFDEVQIPFPIGNVSITKPLVSYLGNKYKDMPNEGMGSKMREWAQGIRKRRERQVRAIQQGQPPLPFRSSRPWADRRDRWREESAPWNRPGWWAEEPKKNNTGRLLYQTFAAFLLLSFTYLVFQSDSTMSRRTQEWISEALHRDFNFAGVAEWYRTYAGNAEDFLPAFSGVTDNQSVKPTPSWYTPVKGKVAQPFAKDGRGVVIRSTNSAPVVAASDGWVVFVGSKPGLGKTVVIRHTDGRETWYGWLETVRVRPKDWVTGKQLLGEIGQSGGRPLLYFALRRNGTFVNPTEVIPFE</sequence>
<dbReference type="AlphaFoldDB" id="A0A8D5ZK93"/>
<dbReference type="CDD" id="cd12797">
    <property type="entry name" value="M23_peptidase"/>
    <property type="match status" value="1"/>
</dbReference>
<evidence type="ECO:0000313" key="2">
    <source>
        <dbReference type="EMBL" id="BCU81269.1"/>
    </source>
</evidence>
<dbReference type="EMBL" id="AP024601">
    <property type="protein sequence ID" value="BCU81269.1"/>
    <property type="molecule type" value="Genomic_DNA"/>
</dbReference>
<dbReference type="InterPro" id="IPR011055">
    <property type="entry name" value="Dup_hybrid_motif"/>
</dbReference>
<dbReference type="InterPro" id="IPR050570">
    <property type="entry name" value="Cell_wall_metabolism_enzyme"/>
</dbReference>
<evidence type="ECO:0000313" key="3">
    <source>
        <dbReference type="Proteomes" id="UP000677436"/>
    </source>
</evidence>
<dbReference type="SUPFAM" id="SSF51261">
    <property type="entry name" value="Duplicated hybrid motif"/>
    <property type="match status" value="1"/>
</dbReference>
<dbReference type="Proteomes" id="UP000677436">
    <property type="component" value="Chromosome"/>
</dbReference>
<dbReference type="Gene3D" id="2.70.70.10">
    <property type="entry name" value="Glucose Permease (Domain IIA)"/>
    <property type="match status" value="1"/>
</dbReference>
<dbReference type="PANTHER" id="PTHR21666">
    <property type="entry name" value="PEPTIDASE-RELATED"/>
    <property type="match status" value="1"/>
</dbReference>
<dbReference type="Pfam" id="PF01551">
    <property type="entry name" value="Peptidase_M23"/>
    <property type="match status" value="1"/>
</dbReference>
<protein>
    <recommendedName>
        <fullName evidence="1">M23ase beta-sheet core domain-containing protein</fullName>
    </recommendedName>
</protein>
<proteinExistence type="predicted"/>
<organism evidence="2 3">
    <name type="scientific">Polycladomyces abyssicola</name>
    <dbReference type="NCBI Taxonomy" id="1125966"/>
    <lineage>
        <taxon>Bacteria</taxon>
        <taxon>Bacillati</taxon>
        <taxon>Bacillota</taxon>
        <taxon>Bacilli</taxon>
        <taxon>Bacillales</taxon>
        <taxon>Thermoactinomycetaceae</taxon>
        <taxon>Polycladomyces</taxon>
    </lineage>
</organism>
<keyword evidence="3" id="KW-1185">Reference proteome</keyword>